<gene>
    <name evidence="1" type="ORF">V565_219230</name>
</gene>
<keyword evidence="2" id="KW-1185">Reference proteome</keyword>
<dbReference type="OrthoDB" id="3266975at2759"/>
<accession>A0A074RL80</accession>
<organism evidence="1 2">
    <name type="scientific">Rhizoctonia solani 123E</name>
    <dbReference type="NCBI Taxonomy" id="1423351"/>
    <lineage>
        <taxon>Eukaryota</taxon>
        <taxon>Fungi</taxon>
        <taxon>Dikarya</taxon>
        <taxon>Basidiomycota</taxon>
        <taxon>Agaricomycotina</taxon>
        <taxon>Agaricomycetes</taxon>
        <taxon>Cantharellales</taxon>
        <taxon>Ceratobasidiaceae</taxon>
        <taxon>Rhizoctonia</taxon>
    </lineage>
</organism>
<dbReference type="AlphaFoldDB" id="A0A074RL80"/>
<name>A0A074RL80_9AGAM</name>
<sequence length="225" mass="26193">MFWYSVYEDLSSSSLSMPRLNEIFIEVCSVQETLDPGQTGALWFLKPSHERIPPDMGYGPSQQKWSDSFGIHLDSWEQWMEVIDSVKCWEEYIDTFRSLGQVPGRIDNTFIDLFEQSMAIRVVYGAIVQRGSAQETSPNFNMEDVPRYRRPRSSIFGWRKAKQEQEQQMTPATIIDMQKYLIRLIDAHSIRVEQYKWATKAIATDVASDIKRVADEVWSNLIEFS</sequence>
<evidence type="ECO:0000313" key="2">
    <source>
        <dbReference type="Proteomes" id="UP000027456"/>
    </source>
</evidence>
<dbReference type="EMBL" id="AZST01001288">
    <property type="protein sequence ID" value="KEP46095.1"/>
    <property type="molecule type" value="Genomic_DNA"/>
</dbReference>
<comment type="caution">
    <text evidence="1">The sequence shown here is derived from an EMBL/GenBank/DDBJ whole genome shotgun (WGS) entry which is preliminary data.</text>
</comment>
<evidence type="ECO:0000313" key="1">
    <source>
        <dbReference type="EMBL" id="KEP46095.1"/>
    </source>
</evidence>
<proteinExistence type="predicted"/>
<dbReference type="Proteomes" id="UP000027456">
    <property type="component" value="Unassembled WGS sequence"/>
</dbReference>
<dbReference type="HOGENOM" id="CLU_1230506_0_0_1"/>
<reference evidence="1 2" key="1">
    <citation type="submission" date="2013-12" db="EMBL/GenBank/DDBJ databases">
        <authorList>
            <person name="Cubeta M."/>
            <person name="Pakala S."/>
            <person name="Fedorova N."/>
            <person name="Thomas E."/>
            <person name="Dean R."/>
            <person name="Jabaji S."/>
            <person name="Neate S."/>
            <person name="Toda T."/>
            <person name="Tavantzis S."/>
            <person name="Vilgalys R."/>
            <person name="Bharathan N."/>
            <person name="Pakala S."/>
            <person name="Losada L.S."/>
            <person name="Zafar N."/>
            <person name="Nierman W."/>
        </authorList>
    </citation>
    <scope>NUCLEOTIDE SEQUENCE [LARGE SCALE GENOMIC DNA]</scope>
    <source>
        <strain evidence="1 2">123E</strain>
    </source>
</reference>
<protein>
    <submittedName>
        <fullName evidence="1">Uncharacterized protein</fullName>
    </submittedName>
</protein>